<dbReference type="Proteomes" id="UP000054549">
    <property type="component" value="Unassembled WGS sequence"/>
</dbReference>
<reference evidence="2 3" key="1">
    <citation type="submission" date="2014-04" db="EMBL/GenBank/DDBJ databases">
        <title>Evolutionary Origins and Diversification of the Mycorrhizal Mutualists.</title>
        <authorList>
            <consortium name="DOE Joint Genome Institute"/>
            <consortium name="Mycorrhizal Genomics Consortium"/>
            <person name="Kohler A."/>
            <person name="Kuo A."/>
            <person name="Nagy L.G."/>
            <person name="Floudas D."/>
            <person name="Copeland A."/>
            <person name="Barry K.W."/>
            <person name="Cichocki N."/>
            <person name="Veneault-Fourrey C."/>
            <person name="LaButti K."/>
            <person name="Lindquist E.A."/>
            <person name="Lipzen A."/>
            <person name="Lundell T."/>
            <person name="Morin E."/>
            <person name="Murat C."/>
            <person name="Riley R."/>
            <person name="Ohm R."/>
            <person name="Sun H."/>
            <person name="Tunlid A."/>
            <person name="Henrissat B."/>
            <person name="Grigoriev I.V."/>
            <person name="Hibbett D.S."/>
            <person name="Martin F."/>
        </authorList>
    </citation>
    <scope>NUCLEOTIDE SEQUENCE [LARGE SCALE GENOMIC DNA]</scope>
    <source>
        <strain evidence="2 3">Koide BX008</strain>
    </source>
</reference>
<sequence length="210" mass="23043">MSSFLKDKFKEPKANTGQETGIEPPSIRVEETPPELPHEEGSFRRKAKEKIKNLFSPRPSHSRAPSRAPSERGKAQEYLPVSEPTGKPDNGDKDRSVENKNDLDESLKPDDQQMGSADRASEEAKVVTEDTPVNHPTDVEINKQSLQDAIQASNRQLQVMHTIGGGVQKAADYGTQSTVVLDKADIAANFLKPLKAFDSVVKGLADVRLT</sequence>
<dbReference type="EMBL" id="KN818279">
    <property type="protein sequence ID" value="KIL61784.1"/>
    <property type="molecule type" value="Genomic_DNA"/>
</dbReference>
<evidence type="ECO:0000256" key="1">
    <source>
        <dbReference type="SAM" id="MobiDB-lite"/>
    </source>
</evidence>
<feature type="compositionally biased region" description="Low complexity" evidence="1">
    <location>
        <begin position="56"/>
        <end position="68"/>
    </location>
</feature>
<protein>
    <submittedName>
        <fullName evidence="2">Uncharacterized protein</fullName>
    </submittedName>
</protein>
<proteinExistence type="predicted"/>
<feature type="compositionally biased region" description="Basic and acidic residues" evidence="1">
    <location>
        <begin position="119"/>
        <end position="128"/>
    </location>
</feature>
<organism evidence="2 3">
    <name type="scientific">Amanita muscaria (strain Koide BX008)</name>
    <dbReference type="NCBI Taxonomy" id="946122"/>
    <lineage>
        <taxon>Eukaryota</taxon>
        <taxon>Fungi</taxon>
        <taxon>Dikarya</taxon>
        <taxon>Basidiomycota</taxon>
        <taxon>Agaricomycotina</taxon>
        <taxon>Agaricomycetes</taxon>
        <taxon>Agaricomycetidae</taxon>
        <taxon>Agaricales</taxon>
        <taxon>Pluteineae</taxon>
        <taxon>Amanitaceae</taxon>
        <taxon>Amanita</taxon>
    </lineage>
</organism>
<feature type="compositionally biased region" description="Basic and acidic residues" evidence="1">
    <location>
        <begin position="89"/>
        <end position="111"/>
    </location>
</feature>
<gene>
    <name evidence="2" type="ORF">M378DRAFT_815184</name>
</gene>
<dbReference type="AlphaFoldDB" id="A0A0C2T5D3"/>
<dbReference type="HOGENOM" id="CLU_1586057_0_0_1"/>
<feature type="compositionally biased region" description="Basic and acidic residues" evidence="1">
    <location>
        <begin position="28"/>
        <end position="43"/>
    </location>
</feature>
<evidence type="ECO:0000313" key="2">
    <source>
        <dbReference type="EMBL" id="KIL61784.1"/>
    </source>
</evidence>
<evidence type="ECO:0000313" key="3">
    <source>
        <dbReference type="Proteomes" id="UP000054549"/>
    </source>
</evidence>
<accession>A0A0C2T5D3</accession>
<keyword evidence="3" id="KW-1185">Reference proteome</keyword>
<feature type="compositionally biased region" description="Basic and acidic residues" evidence="1">
    <location>
        <begin position="1"/>
        <end position="13"/>
    </location>
</feature>
<feature type="region of interest" description="Disordered" evidence="1">
    <location>
        <begin position="1"/>
        <end position="137"/>
    </location>
</feature>
<name>A0A0C2T5D3_AMAMK</name>
<dbReference type="InParanoid" id="A0A0C2T5D3"/>